<reference evidence="1" key="1">
    <citation type="journal article" date="2014" name="Front. Microbiol.">
        <title>High frequency of phylogenetically diverse reductive dehalogenase-homologous genes in deep subseafloor sedimentary metagenomes.</title>
        <authorList>
            <person name="Kawai M."/>
            <person name="Futagami T."/>
            <person name="Toyoda A."/>
            <person name="Takaki Y."/>
            <person name="Nishi S."/>
            <person name="Hori S."/>
            <person name="Arai W."/>
            <person name="Tsubouchi T."/>
            <person name="Morono Y."/>
            <person name="Uchiyama I."/>
            <person name="Ito T."/>
            <person name="Fujiyama A."/>
            <person name="Inagaki F."/>
            <person name="Takami H."/>
        </authorList>
    </citation>
    <scope>NUCLEOTIDE SEQUENCE</scope>
    <source>
        <strain evidence="1">Expedition CK06-06</strain>
    </source>
</reference>
<gene>
    <name evidence="1" type="ORF">S03H2_24304</name>
</gene>
<organism evidence="1">
    <name type="scientific">marine sediment metagenome</name>
    <dbReference type="NCBI Taxonomy" id="412755"/>
    <lineage>
        <taxon>unclassified sequences</taxon>
        <taxon>metagenomes</taxon>
        <taxon>ecological metagenomes</taxon>
    </lineage>
</organism>
<accession>X1FXB2</accession>
<dbReference type="AlphaFoldDB" id="X1FXB2"/>
<dbReference type="EMBL" id="BARU01013470">
    <property type="protein sequence ID" value="GAH37190.1"/>
    <property type="molecule type" value="Genomic_DNA"/>
</dbReference>
<sequence length="29" mass="3222">IVNFKKNIAKIPESLVKETLASVPPKILM</sequence>
<evidence type="ECO:0000313" key="1">
    <source>
        <dbReference type="EMBL" id="GAH37190.1"/>
    </source>
</evidence>
<proteinExistence type="predicted"/>
<comment type="caution">
    <text evidence="1">The sequence shown here is derived from an EMBL/GenBank/DDBJ whole genome shotgun (WGS) entry which is preliminary data.</text>
</comment>
<name>X1FXB2_9ZZZZ</name>
<protein>
    <submittedName>
        <fullName evidence="1">Uncharacterized protein</fullName>
    </submittedName>
</protein>
<feature type="non-terminal residue" evidence="1">
    <location>
        <position position="1"/>
    </location>
</feature>